<keyword evidence="4" id="KW-0808">Transferase</keyword>
<feature type="domain" description="DNA methylase adenine-specific" evidence="3">
    <location>
        <begin position="302"/>
        <end position="552"/>
    </location>
</feature>
<dbReference type="PANTHER" id="PTHR42998">
    <property type="entry name" value="TYPE I RESTRICTION ENZYME HINDVIIP M PROTEIN-RELATED"/>
    <property type="match status" value="1"/>
</dbReference>
<dbReference type="InterPro" id="IPR003356">
    <property type="entry name" value="DNA_methylase_A-5"/>
</dbReference>
<dbReference type="RefSeq" id="WP_051706282.1">
    <property type="nucleotide sequence ID" value="NZ_HF545616.1"/>
</dbReference>
<evidence type="ECO:0000259" key="3">
    <source>
        <dbReference type="Pfam" id="PF02384"/>
    </source>
</evidence>
<dbReference type="Proteomes" id="UP000027600">
    <property type="component" value="Chromosome I"/>
</dbReference>
<dbReference type="InterPro" id="IPR029063">
    <property type="entry name" value="SAM-dependent_MTases_sf"/>
</dbReference>
<keyword evidence="2" id="KW-0238">DNA-binding</keyword>
<proteinExistence type="predicted"/>
<dbReference type="GO" id="GO:0009007">
    <property type="term" value="F:site-specific DNA-methyltransferase (adenine-specific) activity"/>
    <property type="evidence" value="ECO:0007669"/>
    <property type="project" value="UniProtKB-EC"/>
</dbReference>
<evidence type="ECO:0000256" key="1">
    <source>
        <dbReference type="ARBA" id="ARBA00022747"/>
    </source>
</evidence>
<dbReference type="SUPFAM" id="SSF116734">
    <property type="entry name" value="DNA methylase specificity domain"/>
    <property type="match status" value="1"/>
</dbReference>
<dbReference type="Pfam" id="PF02384">
    <property type="entry name" value="N6_Mtase"/>
    <property type="match status" value="1"/>
</dbReference>
<keyword evidence="4" id="KW-0489">Methyltransferase</keyword>
<evidence type="ECO:0000256" key="2">
    <source>
        <dbReference type="ARBA" id="ARBA00023125"/>
    </source>
</evidence>
<dbReference type="CDD" id="cd02440">
    <property type="entry name" value="AdoMet_MTases"/>
    <property type="match status" value="1"/>
</dbReference>
<dbReference type="SUPFAM" id="SSF53335">
    <property type="entry name" value="S-adenosyl-L-methionine-dependent methyltransferases"/>
    <property type="match status" value="1"/>
</dbReference>
<dbReference type="InterPro" id="IPR052916">
    <property type="entry name" value="Type-I_RE_MTase_Subunit"/>
</dbReference>
<dbReference type="PRINTS" id="PR00507">
    <property type="entry name" value="N12N6MTFRASE"/>
</dbReference>
<protein>
    <submittedName>
        <fullName evidence="4">Site-specific DNA-methyltransferase (Adenine-specific)</fullName>
        <ecNumber evidence="4">2.1.1.72</ecNumber>
    </submittedName>
</protein>
<dbReference type="InterPro" id="IPR044946">
    <property type="entry name" value="Restrct_endonuc_typeI_TRD_sf"/>
</dbReference>
<accession>A0ABM9QEB0</accession>
<sequence>MVADYIREKLKDGPEQELVVGPLVERLVSNGWKIEQIVYGKNEWKVPKTPSEASKREKGTSFDYFPVDIAVFESPETCGDYRHLLFLIECKQPNIDVGLQQLETYLSLEPHVKLGIWANNPDISSDTLFVYKDAKGLSFPKKKTVKDIPLIGAPISPTSVNLTFNDLVIPTKDTLYKTFSKLLDKVVAQDGNVTRREEQLDQLCNIILLKLDSDKQGKIDPKNEVYFRVFATESGTGDYIKEKFSTFTDIYPDIFITQSDQEIRFDNATIHDIVEKISKFNFIDIGADTVSIAFQVLRSAALKQEEGQYFTPKQVIQAAMKLMDLNLNDIIIDPACGTGGFLIQALIELKELYPNQEREISRWAQLHLHGIDKDAIGIKLTKAIMQILGDGSAHCVRGDSVLTHTWESKYPHLLTNSFKNGRFTKVFTNPPFGAPLKIKYKDAKKSGLSITEYVDTGKDIELGLAMFNRCYDLLKDKGRLCIVLPETYFFSPSYKFVRDWVKDRLKPICVANVPMDAFQGFCRAKTNLYIFEKIDKKKTNVNLESDLVTFLNPQTCGIYKNGSDRFIVNSAGERTKIIDNELLRLAIKYQNGQNDEMFTVPLADTYKADVLVPQYYDYSLQRPFDELKLTHKFEQISIEELINKGIITVSGGHGSPSNDMRNGNIPYVKVSDIRNMRINVNPTNLVSIELAKRFWKTDNGKSNLCAWDLISPSRASSNIGEFAILLPGEEQIVLTKEVFVIRVHENDLGYSPFYLLWALSLTETRKQWQRVTLMQTNREDVGQRYKEILIPQPISKEWAETVSAPFRNYFTSIATAKKEFVLSTGNDKFTYIASVSAFEE</sequence>
<dbReference type="PANTHER" id="PTHR42998:SF1">
    <property type="entry name" value="TYPE I RESTRICTION ENZYME HINDI METHYLASE SUBUNIT"/>
    <property type="match status" value="1"/>
</dbReference>
<dbReference type="Gene3D" id="3.40.50.150">
    <property type="entry name" value="Vaccinia Virus protein VP39"/>
    <property type="match status" value="1"/>
</dbReference>
<reference evidence="4 5" key="1">
    <citation type="journal article" date="2014" name="Int. J. Syst. Evol. Microbiol.">
        <title>Complete genome of a new Firmicutes species belonging to the dominant human colonic microbiota ('Ruminococcus bicirculans') reveals two chromosomes and a selective capacity to utilize plant glucans.</title>
        <authorList>
            <consortium name="NISC Comparative Sequencing Program"/>
            <person name="Wegmann U."/>
            <person name="Louis P."/>
            <person name="Goesmann A."/>
            <person name="Henrissat B."/>
            <person name="Duncan S.H."/>
            <person name="Flint H.J."/>
        </authorList>
    </citation>
    <scope>NUCLEOTIDE SEQUENCE [LARGE SCALE GENOMIC DNA]</scope>
    <source>
        <strain evidence="4 5">80/3</strain>
    </source>
</reference>
<keyword evidence="1" id="KW-0680">Restriction system</keyword>
<dbReference type="EC" id="2.1.1.72" evidence="4"/>
<organism evidence="4 5">
    <name type="scientific">Ruminococcus bicirculans</name>
    <name type="common">ex Wegman et al. 2014</name>
    <dbReference type="NCBI Taxonomy" id="1160721"/>
    <lineage>
        <taxon>Bacteria</taxon>
        <taxon>Bacillati</taxon>
        <taxon>Bacillota</taxon>
        <taxon>Clostridia</taxon>
        <taxon>Eubacteriales</taxon>
        <taxon>Oscillospiraceae</taxon>
        <taxon>Ruminococcus</taxon>
    </lineage>
</organism>
<evidence type="ECO:0000313" key="4">
    <source>
        <dbReference type="EMBL" id="CCO04092.1"/>
    </source>
</evidence>
<keyword evidence="5" id="KW-1185">Reference proteome</keyword>
<dbReference type="EMBL" id="HF545616">
    <property type="protein sequence ID" value="CCO04092.1"/>
    <property type="molecule type" value="Genomic_DNA"/>
</dbReference>
<gene>
    <name evidence="4" type="ORF">RBI_I00362</name>
</gene>
<name>A0ABM9QEB0_9FIRM</name>
<evidence type="ECO:0000313" key="5">
    <source>
        <dbReference type="Proteomes" id="UP000027600"/>
    </source>
</evidence>
<dbReference type="GO" id="GO:0032259">
    <property type="term" value="P:methylation"/>
    <property type="evidence" value="ECO:0007669"/>
    <property type="project" value="UniProtKB-KW"/>
</dbReference>
<dbReference type="Gene3D" id="3.90.220.20">
    <property type="entry name" value="DNA methylase specificity domains"/>
    <property type="match status" value="1"/>
</dbReference>